<dbReference type="AlphaFoldDB" id="A0A1M4NGZ9"/>
<proteinExistence type="predicted"/>
<evidence type="ECO:0000256" key="1">
    <source>
        <dbReference type="SAM" id="MobiDB-lite"/>
    </source>
</evidence>
<organism evidence="2">
    <name type="scientific">Helicobacter bizzozeronii</name>
    <dbReference type="NCBI Taxonomy" id="56877"/>
    <lineage>
        <taxon>Bacteria</taxon>
        <taxon>Pseudomonadati</taxon>
        <taxon>Campylobacterota</taxon>
        <taxon>Epsilonproteobacteria</taxon>
        <taxon>Campylobacterales</taxon>
        <taxon>Helicobacteraceae</taxon>
        <taxon>Helicobacter</taxon>
    </lineage>
</organism>
<accession>A0A1M4NGZ9</accession>
<dbReference type="InterPro" id="IPR002718">
    <property type="entry name" value="OMP_Helicobacter"/>
</dbReference>
<name>A0A1M4NGZ9_HELBI</name>
<reference evidence="2" key="1">
    <citation type="submission" date="2016-10" db="EMBL/GenBank/DDBJ databases">
        <title>Proteomic and phylogenetic analysis of the outer membrane protein repertoire of gastric Helicobacter species.</title>
        <authorList>
            <person name="Joosten M."/>
        </authorList>
    </citation>
    <scope>NUCLEOTIDE SEQUENCE</scope>
    <source>
        <strain evidence="2">10</strain>
    </source>
</reference>
<gene>
    <name evidence="2" type="primary">omp1159</name>
</gene>
<dbReference type="EMBL" id="LT633277">
    <property type="protein sequence ID" value="SFZ71574.1"/>
    <property type="molecule type" value="Genomic_DNA"/>
</dbReference>
<feature type="region of interest" description="Disordered" evidence="1">
    <location>
        <begin position="65"/>
        <end position="96"/>
    </location>
</feature>
<sequence>MRRYKYENFNKQRLSFCHLLLKTCLLSGIYAPILHGVGIRGLDNSPMMGMPPTNDLENDMKKMESVEHEHGHEHGDHNHEVVAPKNTPKSQGKKKDAPIGELSNFFIGFNYQASGIQNQVLSSNLPQPTKMTMNFPPLVGVGLQLGYKQFFGPKRSFGLRYFVFFDYNHNRFGSLKANNTFNFGAYAMSEKDSYAGQYFSNLYTYGAGMDMIYNFVSTKDFIFGFAVGFQLAGDSWATSIEKQLQSYAKNNKHSSYSPANFQFLVNFALRAQISKKNGIELGIKIPTITHRYFSLTNSQGQTLQANIRRVYAFQISYIRDF</sequence>
<dbReference type="PRINTS" id="PR01776">
    <property type="entry name" value="HPOMPFAMILY"/>
</dbReference>
<feature type="compositionally biased region" description="Basic and acidic residues" evidence="1">
    <location>
        <begin position="65"/>
        <end position="82"/>
    </location>
</feature>
<protein>
    <submittedName>
        <fullName evidence="2">OMP1159</fullName>
    </submittedName>
</protein>
<dbReference type="Pfam" id="PF01856">
    <property type="entry name" value="HP_OMP"/>
    <property type="match status" value="1"/>
</dbReference>
<evidence type="ECO:0000313" key="2">
    <source>
        <dbReference type="EMBL" id="SFZ71574.1"/>
    </source>
</evidence>